<reference evidence="18 19" key="1">
    <citation type="submission" date="2019-01" db="EMBL/GenBank/DDBJ databases">
        <title>Draft genome sequence of Lactobacillus paraplantarum OSY-TC318, a Producer of the novel lantibiotic Paraplantaracin TC318.</title>
        <authorList>
            <person name="Hussein W.E."/>
            <person name="Huang E."/>
            <person name="Yousef A.E."/>
        </authorList>
    </citation>
    <scope>NUCLEOTIDE SEQUENCE [LARGE SCALE GENOMIC DNA]</scope>
    <source>
        <strain evidence="18 19">OSY-TC318</strain>
    </source>
</reference>
<dbReference type="UniPathway" id="UPA00074">
    <property type="reaction ID" value="UER00129"/>
</dbReference>
<evidence type="ECO:0000256" key="11">
    <source>
        <dbReference type="ARBA" id="ARBA00031908"/>
    </source>
</evidence>
<comment type="similarity">
    <text evidence="3 15">Belongs to the AIR synthase family.</text>
</comment>
<dbReference type="GO" id="GO:0006189">
    <property type="term" value="P:'de novo' IMP biosynthetic process"/>
    <property type="evidence" value="ECO:0007669"/>
    <property type="project" value="UniProtKB-UniRule"/>
</dbReference>
<evidence type="ECO:0000256" key="7">
    <source>
        <dbReference type="ARBA" id="ARBA00022598"/>
    </source>
</evidence>
<gene>
    <name evidence="15" type="primary">purM</name>
    <name evidence="18" type="ORF">EUZ87_11385</name>
</gene>
<evidence type="ECO:0000256" key="12">
    <source>
        <dbReference type="ARBA" id="ARBA00032931"/>
    </source>
</evidence>
<keyword evidence="8 15" id="KW-0547">Nucleotide-binding</keyword>
<evidence type="ECO:0000313" key="19">
    <source>
        <dbReference type="Proteomes" id="UP000292648"/>
    </source>
</evidence>
<organism evidence="18 19">
    <name type="scientific">Lactiplantibacillus paraplantarum</name>
    <dbReference type="NCBI Taxonomy" id="60520"/>
    <lineage>
        <taxon>Bacteria</taxon>
        <taxon>Bacillati</taxon>
        <taxon>Bacillota</taxon>
        <taxon>Bacilli</taxon>
        <taxon>Lactobacillales</taxon>
        <taxon>Lactobacillaceae</taxon>
        <taxon>Lactiplantibacillus</taxon>
    </lineage>
</organism>
<evidence type="ECO:0000256" key="9">
    <source>
        <dbReference type="ARBA" id="ARBA00022755"/>
    </source>
</evidence>
<dbReference type="GO" id="GO:0005524">
    <property type="term" value="F:ATP binding"/>
    <property type="evidence" value="ECO:0007669"/>
    <property type="project" value="UniProtKB-KW"/>
</dbReference>
<evidence type="ECO:0000256" key="10">
    <source>
        <dbReference type="ARBA" id="ARBA00022840"/>
    </source>
</evidence>
<comment type="pathway">
    <text evidence="2 15">Purine metabolism; IMP biosynthesis via de novo pathway; 5-amino-1-(5-phospho-D-ribosyl)imidazole from N(2)-formyl-N(1)-(5-phospho-D-ribosyl)glycinamide: step 2/2.</text>
</comment>
<keyword evidence="6 15" id="KW-0963">Cytoplasm</keyword>
<dbReference type="FunFam" id="3.90.650.10:FF:000011">
    <property type="entry name" value="Phosphoribosylformylglycinamidine cyclo-ligase"/>
    <property type="match status" value="1"/>
</dbReference>
<accession>A0A4Q9XZP3</accession>
<evidence type="ECO:0000256" key="13">
    <source>
        <dbReference type="ARBA" id="ARBA00033093"/>
    </source>
</evidence>
<dbReference type="SUPFAM" id="SSF56042">
    <property type="entry name" value="PurM C-terminal domain-like"/>
    <property type="match status" value="1"/>
</dbReference>
<dbReference type="Gene3D" id="3.30.1330.10">
    <property type="entry name" value="PurM-like, N-terminal domain"/>
    <property type="match status" value="1"/>
</dbReference>
<dbReference type="InterPro" id="IPR016188">
    <property type="entry name" value="PurM-like_N"/>
</dbReference>
<dbReference type="Gene3D" id="3.90.650.10">
    <property type="entry name" value="PurM-like C-terminal domain"/>
    <property type="match status" value="1"/>
</dbReference>
<dbReference type="InterPro" id="IPR004733">
    <property type="entry name" value="PurM_cligase"/>
</dbReference>
<proteinExistence type="inferred from homology"/>
<evidence type="ECO:0000259" key="16">
    <source>
        <dbReference type="Pfam" id="PF00586"/>
    </source>
</evidence>
<sequence>MSDAYKRAGVDINAGYDVLKTVKQMSGNQQLGAFGGAFPLGPDVTTNNPVLVAGTDGVGTKLLVAIAADQHTTIGIDLVAMCVNDILAQGATPQFFLDYLGLGHTDQDRVKAILTGVVAGCHQAHTTLIGGETAEMPDMYGQNHYDLAGFAVGIANRADLFSPANVTAGDVLIGLPSNGLHSNGFSLVRDILFKQHDYQLTTVFKELGHDLQTELLRPTTIYVDAVQPLLQQKLVASIAHITGGGLIENVARALPAGLSAHLELGQWPVPPIMPLLAELGDLTATDLRSTFNLGLGMVLIVHPDQVATVIAKLTATQQLIIKLEQFRLVRLRLFLRRPSMVKKIAVFASGNGTNFDALQQLLRYANYP</sequence>
<dbReference type="Pfam" id="PF00586">
    <property type="entry name" value="AIRS"/>
    <property type="match status" value="1"/>
</dbReference>
<evidence type="ECO:0000256" key="1">
    <source>
        <dbReference type="ARBA" id="ARBA00004496"/>
    </source>
</evidence>
<comment type="caution">
    <text evidence="18">The sequence shown here is derived from an EMBL/GenBank/DDBJ whole genome shotgun (WGS) entry which is preliminary data.</text>
</comment>
<evidence type="ECO:0000256" key="14">
    <source>
        <dbReference type="ARBA" id="ARBA00049057"/>
    </source>
</evidence>
<evidence type="ECO:0000256" key="2">
    <source>
        <dbReference type="ARBA" id="ARBA00004686"/>
    </source>
</evidence>
<feature type="domain" description="PurM-like N-terminal" evidence="16">
    <location>
        <begin position="48"/>
        <end position="155"/>
    </location>
</feature>
<dbReference type="AlphaFoldDB" id="A0A4Q9XZP3"/>
<dbReference type="EC" id="6.3.3.1" evidence="4 15"/>
<dbReference type="InterPro" id="IPR036676">
    <property type="entry name" value="PurM-like_C_sf"/>
</dbReference>
<keyword evidence="10 15" id="KW-0067">ATP-binding</keyword>
<dbReference type="Pfam" id="PF02769">
    <property type="entry name" value="AIRS_C"/>
    <property type="match status" value="1"/>
</dbReference>
<dbReference type="GO" id="GO:0005829">
    <property type="term" value="C:cytosol"/>
    <property type="evidence" value="ECO:0007669"/>
    <property type="project" value="TreeGrafter"/>
</dbReference>
<keyword evidence="7 15" id="KW-0436">Ligase</keyword>
<dbReference type="NCBIfam" id="TIGR00878">
    <property type="entry name" value="purM"/>
    <property type="match status" value="1"/>
</dbReference>
<evidence type="ECO:0000256" key="15">
    <source>
        <dbReference type="HAMAP-Rule" id="MF_00741"/>
    </source>
</evidence>
<dbReference type="GO" id="GO:0046084">
    <property type="term" value="P:adenine biosynthetic process"/>
    <property type="evidence" value="ECO:0007669"/>
    <property type="project" value="TreeGrafter"/>
</dbReference>
<protein>
    <recommendedName>
        <fullName evidence="5 15">Phosphoribosylformylglycinamidine cyclo-ligase</fullName>
        <ecNumber evidence="4 15">6.3.3.1</ecNumber>
    </recommendedName>
    <alternativeName>
        <fullName evidence="12 15">AIR synthase</fullName>
    </alternativeName>
    <alternativeName>
        <fullName evidence="13 15">AIRS</fullName>
    </alternativeName>
    <alternativeName>
        <fullName evidence="11 15">Phosphoribosyl-aminoimidazole synthetase</fullName>
    </alternativeName>
</protein>
<dbReference type="GO" id="GO:0004637">
    <property type="term" value="F:phosphoribosylamine-glycine ligase activity"/>
    <property type="evidence" value="ECO:0007669"/>
    <property type="project" value="TreeGrafter"/>
</dbReference>
<dbReference type="HAMAP" id="MF_00741">
    <property type="entry name" value="AIRS"/>
    <property type="match status" value="1"/>
</dbReference>
<dbReference type="CDD" id="cd02196">
    <property type="entry name" value="PurM"/>
    <property type="match status" value="1"/>
</dbReference>
<dbReference type="GO" id="GO:0004641">
    <property type="term" value="F:phosphoribosylformylglycinamidine cyclo-ligase activity"/>
    <property type="evidence" value="ECO:0007669"/>
    <property type="project" value="UniProtKB-UniRule"/>
</dbReference>
<dbReference type="PANTHER" id="PTHR10520:SF12">
    <property type="entry name" value="TRIFUNCTIONAL PURINE BIOSYNTHETIC PROTEIN ADENOSINE-3"/>
    <property type="match status" value="1"/>
</dbReference>
<dbReference type="Proteomes" id="UP000292648">
    <property type="component" value="Unassembled WGS sequence"/>
</dbReference>
<evidence type="ECO:0000256" key="3">
    <source>
        <dbReference type="ARBA" id="ARBA00010280"/>
    </source>
</evidence>
<dbReference type="InterPro" id="IPR010918">
    <property type="entry name" value="PurM-like_C_dom"/>
</dbReference>
<dbReference type="SUPFAM" id="SSF55326">
    <property type="entry name" value="PurM N-terminal domain-like"/>
    <property type="match status" value="1"/>
</dbReference>
<name>A0A4Q9XZP3_9LACO</name>
<evidence type="ECO:0000259" key="17">
    <source>
        <dbReference type="Pfam" id="PF02769"/>
    </source>
</evidence>
<evidence type="ECO:0000256" key="6">
    <source>
        <dbReference type="ARBA" id="ARBA00022490"/>
    </source>
</evidence>
<comment type="subcellular location">
    <subcellularLocation>
        <location evidence="1 15">Cytoplasm</location>
    </subcellularLocation>
</comment>
<dbReference type="EMBL" id="SEHH01000082">
    <property type="protein sequence ID" value="TBX40122.1"/>
    <property type="molecule type" value="Genomic_DNA"/>
</dbReference>
<evidence type="ECO:0000313" key="18">
    <source>
        <dbReference type="EMBL" id="TBX40122.1"/>
    </source>
</evidence>
<evidence type="ECO:0000256" key="5">
    <source>
        <dbReference type="ARBA" id="ARBA00020367"/>
    </source>
</evidence>
<evidence type="ECO:0000256" key="8">
    <source>
        <dbReference type="ARBA" id="ARBA00022741"/>
    </source>
</evidence>
<dbReference type="PANTHER" id="PTHR10520">
    <property type="entry name" value="TRIFUNCTIONAL PURINE BIOSYNTHETIC PROTEIN ADENOSINE-3-RELATED"/>
    <property type="match status" value="1"/>
</dbReference>
<dbReference type="InterPro" id="IPR036921">
    <property type="entry name" value="PurM-like_N_sf"/>
</dbReference>
<comment type="catalytic activity">
    <reaction evidence="14 15">
        <text>2-formamido-N(1)-(5-O-phospho-beta-D-ribosyl)acetamidine + ATP = 5-amino-1-(5-phospho-beta-D-ribosyl)imidazole + ADP + phosphate + H(+)</text>
        <dbReference type="Rhea" id="RHEA:23032"/>
        <dbReference type="ChEBI" id="CHEBI:15378"/>
        <dbReference type="ChEBI" id="CHEBI:30616"/>
        <dbReference type="ChEBI" id="CHEBI:43474"/>
        <dbReference type="ChEBI" id="CHEBI:137981"/>
        <dbReference type="ChEBI" id="CHEBI:147287"/>
        <dbReference type="ChEBI" id="CHEBI:456216"/>
        <dbReference type="EC" id="6.3.3.1"/>
    </reaction>
</comment>
<keyword evidence="9 15" id="KW-0658">Purine biosynthesis</keyword>
<feature type="domain" description="PurM-like C-terminal" evidence="17">
    <location>
        <begin position="168"/>
        <end position="315"/>
    </location>
</feature>
<evidence type="ECO:0000256" key="4">
    <source>
        <dbReference type="ARBA" id="ARBA00013047"/>
    </source>
</evidence>